<feature type="domain" description="IPT/TIG" evidence="2">
    <location>
        <begin position="44"/>
        <end position="107"/>
    </location>
</feature>
<protein>
    <submittedName>
        <fullName evidence="3">Delta-60 repeat domain-containing protein</fullName>
    </submittedName>
</protein>
<dbReference type="InterPro" id="IPR013783">
    <property type="entry name" value="Ig-like_fold"/>
</dbReference>
<accession>A0A1I0R6U7</accession>
<dbReference type="RefSeq" id="WP_089894904.1">
    <property type="nucleotide sequence ID" value="NZ_FOJG01000001.1"/>
</dbReference>
<feature type="signal peptide" evidence="1">
    <location>
        <begin position="1"/>
        <end position="18"/>
    </location>
</feature>
<organism evidence="3 4">
    <name type="scientific">Chitinophaga arvensicola</name>
    <dbReference type="NCBI Taxonomy" id="29529"/>
    <lineage>
        <taxon>Bacteria</taxon>
        <taxon>Pseudomonadati</taxon>
        <taxon>Bacteroidota</taxon>
        <taxon>Chitinophagia</taxon>
        <taxon>Chitinophagales</taxon>
        <taxon>Chitinophagaceae</taxon>
        <taxon>Chitinophaga</taxon>
    </lineage>
</organism>
<dbReference type="Pfam" id="PF01833">
    <property type="entry name" value="TIG"/>
    <property type="match status" value="1"/>
</dbReference>
<sequence>MKRYSYLILLLAILVACAKSKISPRVDDPYKEQVLPAIYFNKDGINPTGAKIGELVMVSGKGFLKSKDKLSFLFNGVKAEIVTLTDTSAQLKVPADAASGNVAAQVDQQYFFGPFFRVRGVFEMDTLFPSKVAANGDVEDIIPVENGKYLIVGDFTDVDESGKKGKQLRVARLNHDGRLDKSFGPDNVLNGTNTAVLAAVMLPGNKYLVAGGFNNYEGVNYVNSIAMLNNNGSLAADKIFSPTAKEIIVSQLKGGVSGRINSLHVQADGKILASGFFRFYVQPNYNLVGANGQDSVHLDSIQVNGLVRLMPDGSFDSTYNYDHAMHMGNEGPNGYIYRSLLLPDGKLLIGGSFTKYNGQSVSRLARLNTDGSLDPSFAIGAGADQSVENFARQPDGKIVVVGSFNNFGGLKLPRAARINENGTVDPTFNLGVGTSGYFASIGFMPGGEIILGGAFTEYNGLKRNNLVVLNANGSFHPTYNSMGGVTADKNGNTGFVKKILQQTGEKSMLVVGTFTKFDYRDANRLVRITYP</sequence>
<dbReference type="OrthoDB" id="9805017at2"/>
<name>A0A1I0R6U7_9BACT</name>
<keyword evidence="4" id="KW-1185">Reference proteome</keyword>
<dbReference type="SUPFAM" id="SSF63829">
    <property type="entry name" value="Calcium-dependent phosphotriesterase"/>
    <property type="match status" value="1"/>
</dbReference>
<gene>
    <name evidence="3" type="ORF">SAMN04488122_2381</name>
</gene>
<dbReference type="AlphaFoldDB" id="A0A1I0R6U7"/>
<dbReference type="EMBL" id="FOJG01000001">
    <property type="protein sequence ID" value="SEW36374.1"/>
    <property type="molecule type" value="Genomic_DNA"/>
</dbReference>
<dbReference type="InterPro" id="IPR013431">
    <property type="entry name" value="Delta_60_rpt"/>
</dbReference>
<dbReference type="Pfam" id="PF17164">
    <property type="entry name" value="DUF5122"/>
    <property type="match status" value="5"/>
</dbReference>
<keyword evidence="1" id="KW-0732">Signal</keyword>
<dbReference type="Gene3D" id="2.80.10.50">
    <property type="match status" value="3"/>
</dbReference>
<dbReference type="InterPro" id="IPR002909">
    <property type="entry name" value="IPT_dom"/>
</dbReference>
<dbReference type="STRING" id="29529.SAMN04488122_2381"/>
<evidence type="ECO:0000256" key="1">
    <source>
        <dbReference type="SAM" id="SignalP"/>
    </source>
</evidence>
<evidence type="ECO:0000313" key="4">
    <source>
        <dbReference type="Proteomes" id="UP000199310"/>
    </source>
</evidence>
<evidence type="ECO:0000259" key="2">
    <source>
        <dbReference type="Pfam" id="PF01833"/>
    </source>
</evidence>
<dbReference type="Gene3D" id="2.60.40.10">
    <property type="entry name" value="Immunoglobulins"/>
    <property type="match status" value="1"/>
</dbReference>
<proteinExistence type="predicted"/>
<dbReference type="PROSITE" id="PS51257">
    <property type="entry name" value="PROKAR_LIPOPROTEIN"/>
    <property type="match status" value="1"/>
</dbReference>
<feature type="chain" id="PRO_5011526210" evidence="1">
    <location>
        <begin position="19"/>
        <end position="531"/>
    </location>
</feature>
<evidence type="ECO:0000313" key="3">
    <source>
        <dbReference type="EMBL" id="SEW36374.1"/>
    </source>
</evidence>
<dbReference type="Proteomes" id="UP000199310">
    <property type="component" value="Unassembled WGS sequence"/>
</dbReference>
<dbReference type="NCBIfam" id="TIGR02608">
    <property type="entry name" value="delta_60_rpt"/>
    <property type="match status" value="4"/>
</dbReference>
<reference evidence="4" key="1">
    <citation type="submission" date="2016-10" db="EMBL/GenBank/DDBJ databases">
        <authorList>
            <person name="Varghese N."/>
            <person name="Submissions S."/>
        </authorList>
    </citation>
    <scope>NUCLEOTIDE SEQUENCE [LARGE SCALE GENOMIC DNA]</scope>
    <source>
        <strain evidence="4">DSM 3695</strain>
    </source>
</reference>